<dbReference type="Pfam" id="PF13639">
    <property type="entry name" value="zf-RING_2"/>
    <property type="match status" value="1"/>
</dbReference>
<dbReference type="Proteomes" id="UP000179807">
    <property type="component" value="Unassembled WGS sequence"/>
</dbReference>
<evidence type="ECO:0000259" key="5">
    <source>
        <dbReference type="PROSITE" id="PS50089"/>
    </source>
</evidence>
<dbReference type="GO" id="GO:0016567">
    <property type="term" value="P:protein ubiquitination"/>
    <property type="evidence" value="ECO:0007669"/>
    <property type="project" value="TreeGrafter"/>
</dbReference>
<feature type="domain" description="RING-type" evidence="5">
    <location>
        <begin position="7"/>
        <end position="46"/>
    </location>
</feature>
<dbReference type="SMART" id="SM00184">
    <property type="entry name" value="RING"/>
    <property type="match status" value="1"/>
</dbReference>
<name>A0A1J4KTI0_9EUKA</name>
<dbReference type="RefSeq" id="XP_068367578.1">
    <property type="nucleotide sequence ID" value="XM_068498274.1"/>
</dbReference>
<dbReference type="PROSITE" id="PS00518">
    <property type="entry name" value="ZF_RING_1"/>
    <property type="match status" value="1"/>
</dbReference>
<evidence type="ECO:0000256" key="3">
    <source>
        <dbReference type="ARBA" id="ARBA00022833"/>
    </source>
</evidence>
<sequence>MNKQDQCMICLEKLPVESGSLDCRHRFCFKCIDQWTRTSDQCPLCRKPSKYIRKYYRSFPVGDKIPIIVVGQTKSNEEEFLDLANLILEQEEIDFFVSNSSSQTVTICEYNDYSNPHSSTDSLNRDTNNIQSNGVEIENGLLRSKRNKQTIQNHNNRFSRDNVISLLKETVSDFSDMESSQESQNIFNSINNDISNSCSEDTEIRIPNQVVRFVYSFLDKLQKQGKITEDQESRISCAVFDELEEMISADIKDAIQDAKTAICRELLRYGVKEKFETIKEKKIREIRCL</sequence>
<evidence type="ECO:0000256" key="1">
    <source>
        <dbReference type="ARBA" id="ARBA00022723"/>
    </source>
</evidence>
<evidence type="ECO:0000313" key="6">
    <source>
        <dbReference type="EMBL" id="OHT14442.1"/>
    </source>
</evidence>
<keyword evidence="3" id="KW-0862">Zinc</keyword>
<organism evidence="6 7">
    <name type="scientific">Tritrichomonas foetus</name>
    <dbReference type="NCBI Taxonomy" id="1144522"/>
    <lineage>
        <taxon>Eukaryota</taxon>
        <taxon>Metamonada</taxon>
        <taxon>Parabasalia</taxon>
        <taxon>Tritrichomonadida</taxon>
        <taxon>Tritrichomonadidae</taxon>
        <taxon>Tritrichomonas</taxon>
    </lineage>
</organism>
<evidence type="ECO:0000256" key="4">
    <source>
        <dbReference type="PROSITE-ProRule" id="PRU00175"/>
    </source>
</evidence>
<dbReference type="PANTHER" id="PTHR45969">
    <property type="entry name" value="RING ZINC FINGER PROTEIN-RELATED"/>
    <property type="match status" value="1"/>
</dbReference>
<evidence type="ECO:0000256" key="2">
    <source>
        <dbReference type="ARBA" id="ARBA00022771"/>
    </source>
</evidence>
<dbReference type="AlphaFoldDB" id="A0A1J4KTI0"/>
<proteinExistence type="predicted"/>
<dbReference type="GeneID" id="94832978"/>
<protein>
    <recommendedName>
        <fullName evidence="5">RING-type domain-containing protein</fullName>
    </recommendedName>
</protein>
<dbReference type="VEuPathDB" id="TrichDB:TRFO_15241"/>
<keyword evidence="7" id="KW-1185">Reference proteome</keyword>
<accession>A0A1J4KTI0</accession>
<dbReference type="GO" id="GO:0008270">
    <property type="term" value="F:zinc ion binding"/>
    <property type="evidence" value="ECO:0007669"/>
    <property type="project" value="UniProtKB-KW"/>
</dbReference>
<comment type="caution">
    <text evidence="6">The sequence shown here is derived from an EMBL/GenBank/DDBJ whole genome shotgun (WGS) entry which is preliminary data.</text>
</comment>
<dbReference type="PANTHER" id="PTHR45969:SF69">
    <property type="entry name" value="FINGER DOMAIN PROTEIN, PUTATIVE (AFU_ORTHOLOGUE AFUA_3G12190)-RELATED"/>
    <property type="match status" value="1"/>
</dbReference>
<keyword evidence="2 4" id="KW-0863">Zinc-finger</keyword>
<dbReference type="InterPro" id="IPR001841">
    <property type="entry name" value="Znf_RING"/>
</dbReference>
<gene>
    <name evidence="6" type="ORF">TRFO_15241</name>
</gene>
<dbReference type="PROSITE" id="PS50089">
    <property type="entry name" value="ZF_RING_2"/>
    <property type="match status" value="1"/>
</dbReference>
<dbReference type="GO" id="GO:0061630">
    <property type="term" value="F:ubiquitin protein ligase activity"/>
    <property type="evidence" value="ECO:0007669"/>
    <property type="project" value="TreeGrafter"/>
</dbReference>
<dbReference type="InterPro" id="IPR017907">
    <property type="entry name" value="Znf_RING_CS"/>
</dbReference>
<dbReference type="InterPro" id="IPR013083">
    <property type="entry name" value="Znf_RING/FYVE/PHD"/>
</dbReference>
<dbReference type="SUPFAM" id="SSF57850">
    <property type="entry name" value="RING/U-box"/>
    <property type="match status" value="1"/>
</dbReference>
<reference evidence="6" key="1">
    <citation type="submission" date="2016-10" db="EMBL/GenBank/DDBJ databases">
        <authorList>
            <person name="Benchimol M."/>
            <person name="Almeida L.G."/>
            <person name="Vasconcelos A.T."/>
            <person name="Perreira-Neves A."/>
            <person name="Rosa I.A."/>
            <person name="Tasca T."/>
            <person name="Bogo M.R."/>
            <person name="de Souza W."/>
        </authorList>
    </citation>
    <scope>NUCLEOTIDE SEQUENCE [LARGE SCALE GENOMIC DNA]</scope>
    <source>
        <strain evidence="6">K</strain>
    </source>
</reference>
<dbReference type="Gene3D" id="3.30.40.10">
    <property type="entry name" value="Zinc/RING finger domain, C3HC4 (zinc finger)"/>
    <property type="match status" value="1"/>
</dbReference>
<dbReference type="OrthoDB" id="365379at2759"/>
<evidence type="ECO:0000313" key="7">
    <source>
        <dbReference type="Proteomes" id="UP000179807"/>
    </source>
</evidence>
<keyword evidence="1" id="KW-0479">Metal-binding</keyword>
<dbReference type="EMBL" id="MLAK01000374">
    <property type="protein sequence ID" value="OHT14442.1"/>
    <property type="molecule type" value="Genomic_DNA"/>
</dbReference>